<protein>
    <submittedName>
        <fullName evidence="1">Uncharacterized protein</fullName>
    </submittedName>
</protein>
<sequence>HIDFVATRGGTYHLHAMADGAGTGSYTLRSGFFDTIPDSLADTSAPAASLTAGLSRVGRVESAGDVDVFGITLRAGQGYSFD</sequence>
<evidence type="ECO:0000313" key="1">
    <source>
        <dbReference type="EMBL" id="PWC26270.1"/>
    </source>
</evidence>
<comment type="caution">
    <text evidence="1">The sequence shown here is derived from an EMBL/GenBank/DDBJ whole genome shotgun (WGS) entry which is preliminary data.</text>
</comment>
<keyword evidence="2" id="KW-1185">Reference proteome</keyword>
<gene>
    <name evidence="1" type="ORF">CR165_24235</name>
</gene>
<feature type="non-terminal residue" evidence="1">
    <location>
        <position position="1"/>
    </location>
</feature>
<dbReference type="EMBL" id="PDOA01000104">
    <property type="protein sequence ID" value="PWC26270.1"/>
    <property type="molecule type" value="Genomic_DNA"/>
</dbReference>
<dbReference type="AlphaFoldDB" id="A0A2U1UXB0"/>
<evidence type="ECO:0000313" key="2">
    <source>
        <dbReference type="Proteomes" id="UP000245048"/>
    </source>
</evidence>
<proteinExistence type="predicted"/>
<dbReference type="Proteomes" id="UP000245048">
    <property type="component" value="Unassembled WGS sequence"/>
</dbReference>
<accession>A0A2U1UXB0</accession>
<organism evidence="1 2">
    <name type="scientific">Teichococcus aestuarii</name>
    <dbReference type="NCBI Taxonomy" id="568898"/>
    <lineage>
        <taxon>Bacteria</taxon>
        <taxon>Pseudomonadati</taxon>
        <taxon>Pseudomonadota</taxon>
        <taxon>Alphaproteobacteria</taxon>
        <taxon>Acetobacterales</taxon>
        <taxon>Roseomonadaceae</taxon>
        <taxon>Roseomonas</taxon>
    </lineage>
</organism>
<name>A0A2U1UXB0_9PROT</name>
<dbReference type="RefSeq" id="WP_181378364.1">
    <property type="nucleotide sequence ID" value="NZ_PDOA01000104.1"/>
</dbReference>
<feature type="non-terminal residue" evidence="1">
    <location>
        <position position="82"/>
    </location>
</feature>
<reference evidence="2" key="1">
    <citation type="submission" date="2017-10" db="EMBL/GenBank/DDBJ databases">
        <authorList>
            <person name="Toshchakov S.V."/>
            <person name="Goeva M.A."/>
        </authorList>
    </citation>
    <scope>NUCLEOTIDE SEQUENCE [LARGE SCALE GENOMIC DNA]</scope>
    <source>
        <strain evidence="2">JR1/69-1-13</strain>
    </source>
</reference>